<proteinExistence type="predicted"/>
<evidence type="ECO:0000313" key="2">
    <source>
        <dbReference type="EMBL" id="MBL0420510.1"/>
    </source>
</evidence>
<dbReference type="Proteomes" id="UP000613011">
    <property type="component" value="Unassembled WGS sequence"/>
</dbReference>
<accession>A0A936ZSV3</accession>
<sequence length="86" mass="9165">MRSGQEKGPVVAGPEEVTKEETSTAIVADDSDGRKRTADFKARFALAGFAVHETSEGGFLVCRWNLAKHCPDMGALAAFAKLVGVR</sequence>
<organism evidence="2 3">
    <name type="scientific">Ramlibacter aurantiacus</name>
    <dbReference type="NCBI Taxonomy" id="2801330"/>
    <lineage>
        <taxon>Bacteria</taxon>
        <taxon>Pseudomonadati</taxon>
        <taxon>Pseudomonadota</taxon>
        <taxon>Betaproteobacteria</taxon>
        <taxon>Burkholderiales</taxon>
        <taxon>Comamonadaceae</taxon>
        <taxon>Ramlibacter</taxon>
    </lineage>
</organism>
<feature type="region of interest" description="Disordered" evidence="1">
    <location>
        <begin position="1"/>
        <end position="30"/>
    </location>
</feature>
<evidence type="ECO:0000313" key="3">
    <source>
        <dbReference type="Proteomes" id="UP000613011"/>
    </source>
</evidence>
<keyword evidence="3" id="KW-1185">Reference proteome</keyword>
<evidence type="ECO:0000256" key="1">
    <source>
        <dbReference type="SAM" id="MobiDB-lite"/>
    </source>
</evidence>
<gene>
    <name evidence="2" type="ORF">JI739_09170</name>
</gene>
<protein>
    <submittedName>
        <fullName evidence="2">Uncharacterized protein</fullName>
    </submittedName>
</protein>
<dbReference type="AlphaFoldDB" id="A0A936ZSV3"/>
<name>A0A936ZSV3_9BURK</name>
<dbReference type="EMBL" id="JAEQNA010000002">
    <property type="protein sequence ID" value="MBL0420510.1"/>
    <property type="molecule type" value="Genomic_DNA"/>
</dbReference>
<reference evidence="2" key="1">
    <citation type="submission" date="2021-01" db="EMBL/GenBank/DDBJ databases">
        <title>Ramlibacter sp. strain AW1 16S ribosomal RNA gene Genome sequencing and assembly.</title>
        <authorList>
            <person name="Kang M."/>
        </authorList>
    </citation>
    <scope>NUCLEOTIDE SEQUENCE</scope>
    <source>
        <strain evidence="2">AW1</strain>
    </source>
</reference>
<dbReference type="RefSeq" id="WP_201683583.1">
    <property type="nucleotide sequence ID" value="NZ_JAEQNA010000002.1"/>
</dbReference>
<comment type="caution">
    <text evidence="2">The sequence shown here is derived from an EMBL/GenBank/DDBJ whole genome shotgun (WGS) entry which is preliminary data.</text>
</comment>